<proteinExistence type="predicted"/>
<dbReference type="AlphaFoldDB" id="A0A0A9EUM7"/>
<reference evidence="1" key="1">
    <citation type="submission" date="2014-09" db="EMBL/GenBank/DDBJ databases">
        <authorList>
            <person name="Magalhaes I.L.F."/>
            <person name="Oliveira U."/>
            <person name="Santos F.R."/>
            <person name="Vidigal T.H.D.A."/>
            <person name="Brescovit A.D."/>
            <person name="Santos A.J."/>
        </authorList>
    </citation>
    <scope>NUCLEOTIDE SEQUENCE</scope>
    <source>
        <tissue evidence="1">Shoot tissue taken approximately 20 cm above the soil surface</tissue>
    </source>
</reference>
<organism evidence="1">
    <name type="scientific">Arundo donax</name>
    <name type="common">Giant reed</name>
    <name type="synonym">Donax arundinaceus</name>
    <dbReference type="NCBI Taxonomy" id="35708"/>
    <lineage>
        <taxon>Eukaryota</taxon>
        <taxon>Viridiplantae</taxon>
        <taxon>Streptophyta</taxon>
        <taxon>Embryophyta</taxon>
        <taxon>Tracheophyta</taxon>
        <taxon>Spermatophyta</taxon>
        <taxon>Magnoliopsida</taxon>
        <taxon>Liliopsida</taxon>
        <taxon>Poales</taxon>
        <taxon>Poaceae</taxon>
        <taxon>PACMAD clade</taxon>
        <taxon>Arundinoideae</taxon>
        <taxon>Arundineae</taxon>
        <taxon>Arundo</taxon>
    </lineage>
</organism>
<reference evidence="1" key="2">
    <citation type="journal article" date="2015" name="Data Brief">
        <title>Shoot transcriptome of the giant reed, Arundo donax.</title>
        <authorList>
            <person name="Barrero R.A."/>
            <person name="Guerrero F.D."/>
            <person name="Moolhuijzen P."/>
            <person name="Goolsby J.A."/>
            <person name="Tidwell J."/>
            <person name="Bellgard S.E."/>
            <person name="Bellgard M.I."/>
        </authorList>
    </citation>
    <scope>NUCLEOTIDE SEQUENCE</scope>
    <source>
        <tissue evidence="1">Shoot tissue taken approximately 20 cm above the soil surface</tissue>
    </source>
</reference>
<dbReference type="EMBL" id="GBRH01198158">
    <property type="protein sequence ID" value="JAD99737.1"/>
    <property type="molecule type" value="Transcribed_RNA"/>
</dbReference>
<sequence length="69" mass="8023">MPFICNHLQEEHCFDTRNAVSLSLLLLLSTDSSLLRSHSDQSRCRINIINFSWYICINNHDIVGNRFSI</sequence>
<evidence type="ECO:0000313" key="1">
    <source>
        <dbReference type="EMBL" id="JAD99737.1"/>
    </source>
</evidence>
<protein>
    <submittedName>
        <fullName evidence="1">Uncharacterized protein</fullName>
    </submittedName>
</protein>
<accession>A0A0A9EUM7</accession>
<name>A0A0A9EUM7_ARUDO</name>